<dbReference type="Ensembl" id="ENSPNAT00000029348.2">
    <property type="protein sequence ID" value="ENSPNAP00000019501.2"/>
    <property type="gene ID" value="ENSPNAG00000034531.1"/>
</dbReference>
<reference evidence="3 4" key="1">
    <citation type="submission" date="2020-10" db="EMBL/GenBank/DDBJ databases">
        <title>Pygocentrus nattereri (red-bellied piranha) genome, fPygNat1, primary haplotype.</title>
        <authorList>
            <person name="Myers G."/>
            <person name="Meyer A."/>
            <person name="Karagic N."/>
            <person name="Pippel M."/>
            <person name="Winkler S."/>
            <person name="Tracey A."/>
            <person name="Wood J."/>
            <person name="Formenti G."/>
            <person name="Howe K."/>
            <person name="Fedrigo O."/>
            <person name="Jarvis E.D."/>
        </authorList>
    </citation>
    <scope>NUCLEOTIDE SEQUENCE [LARGE SCALE GENOMIC DNA]</scope>
</reference>
<protein>
    <submittedName>
        <fullName evidence="3">Uncharacterized protein</fullName>
    </submittedName>
</protein>
<dbReference type="Gene3D" id="3.80.10.10">
    <property type="entry name" value="Ribonuclease Inhibitor"/>
    <property type="match status" value="1"/>
</dbReference>
<evidence type="ECO:0000313" key="3">
    <source>
        <dbReference type="Ensembl" id="ENSPNAP00000019501.2"/>
    </source>
</evidence>
<dbReference type="GeneTree" id="ENSGT01150000289126"/>
<reference evidence="3" key="2">
    <citation type="submission" date="2025-08" db="UniProtKB">
        <authorList>
            <consortium name="Ensembl"/>
        </authorList>
    </citation>
    <scope>IDENTIFICATION</scope>
</reference>
<evidence type="ECO:0000313" key="4">
    <source>
        <dbReference type="Proteomes" id="UP001501920"/>
    </source>
</evidence>
<reference evidence="3" key="3">
    <citation type="submission" date="2025-09" db="UniProtKB">
        <authorList>
            <consortium name="Ensembl"/>
        </authorList>
    </citation>
    <scope>IDENTIFICATION</scope>
</reference>
<keyword evidence="2" id="KW-0677">Repeat</keyword>
<keyword evidence="4" id="KW-1185">Reference proteome</keyword>
<accession>A0A3B4D8R6</accession>
<dbReference type="STRING" id="42514.ENSPNAP00000019501"/>
<organism evidence="3 4">
    <name type="scientific">Pygocentrus nattereri</name>
    <name type="common">Red-bellied piranha</name>
    <dbReference type="NCBI Taxonomy" id="42514"/>
    <lineage>
        <taxon>Eukaryota</taxon>
        <taxon>Metazoa</taxon>
        <taxon>Chordata</taxon>
        <taxon>Craniata</taxon>
        <taxon>Vertebrata</taxon>
        <taxon>Euteleostomi</taxon>
        <taxon>Actinopterygii</taxon>
        <taxon>Neopterygii</taxon>
        <taxon>Teleostei</taxon>
        <taxon>Ostariophysi</taxon>
        <taxon>Characiformes</taxon>
        <taxon>Characoidei</taxon>
        <taxon>Pygocentrus</taxon>
    </lineage>
</organism>
<evidence type="ECO:0000256" key="2">
    <source>
        <dbReference type="ARBA" id="ARBA00022737"/>
    </source>
</evidence>
<dbReference type="InterPro" id="IPR032675">
    <property type="entry name" value="LRR_dom_sf"/>
</dbReference>
<dbReference type="SUPFAM" id="SSF52047">
    <property type="entry name" value="RNI-like"/>
    <property type="match status" value="1"/>
</dbReference>
<dbReference type="PANTHER" id="PTHR24106">
    <property type="entry name" value="NACHT, LRR AND CARD DOMAINS-CONTAINING"/>
    <property type="match status" value="1"/>
</dbReference>
<proteinExistence type="predicted"/>
<evidence type="ECO:0000256" key="1">
    <source>
        <dbReference type="ARBA" id="ARBA00022614"/>
    </source>
</evidence>
<sequence>YALVFLSCELHCTHTNPSFWLFLSVIFLDVTFCRPSLSFCRLNKCSITEEGCAALSSALCSNPSHLIELDLSENQLGTSGRPTSVEDFMNLL</sequence>
<name>A0A3B4D8R6_PYGNA</name>
<dbReference type="InterPro" id="IPR051261">
    <property type="entry name" value="NLR"/>
</dbReference>
<keyword evidence="1" id="KW-0433">Leucine-rich repeat</keyword>
<dbReference type="Proteomes" id="UP001501920">
    <property type="component" value="Chromosome 16"/>
</dbReference>
<dbReference type="AlphaFoldDB" id="A0A3B4D8R6"/>